<evidence type="ECO:0000313" key="2">
    <source>
        <dbReference type="Proteomes" id="UP000185062"/>
    </source>
</evidence>
<reference evidence="1 2" key="1">
    <citation type="submission" date="2016-12" db="EMBL/GenBank/DDBJ databases">
        <authorList>
            <person name="Song W.-J."/>
            <person name="Kurnit D.M."/>
        </authorList>
    </citation>
    <scope>NUCLEOTIDE SEQUENCE [LARGE SCALE GENOMIC DNA]</scope>
    <source>
        <strain evidence="1 2">ATCC 49181</strain>
    </source>
</reference>
<dbReference type="EMBL" id="FSRO01000001">
    <property type="protein sequence ID" value="SIO10006.1"/>
    <property type="molecule type" value="Genomic_DNA"/>
</dbReference>
<protein>
    <recommendedName>
        <fullName evidence="3">Lipoprotein</fullName>
    </recommendedName>
</protein>
<sequence length="178" mass="21043">MKNVTRVVVFLYLVLSAGCATLKTEEHEYLYFEFEPGWKAGHNTEIANQYSFTEFIREGDDINNWRELVTIQNFNRKSWQGGDSPEDSLNGLKAIREKQCPGVTKWNVIEKNENSILYEWQARPCLSWPSQHEIAKIIYGKYNRFIVHYVAKVYELSPDTRAKWIQRFTESKTILRRQ</sequence>
<gene>
    <name evidence="1" type="ORF">SAMN02743940_0826</name>
</gene>
<name>A0A1N6GR29_9PROT</name>
<accession>A0A1N6GR29</accession>
<dbReference type="Proteomes" id="UP000185062">
    <property type="component" value="Unassembled WGS sequence"/>
</dbReference>
<keyword evidence="2" id="KW-1185">Reference proteome</keyword>
<evidence type="ECO:0008006" key="3">
    <source>
        <dbReference type="Google" id="ProtNLM"/>
    </source>
</evidence>
<dbReference type="AlphaFoldDB" id="A0A1N6GR29"/>
<evidence type="ECO:0000313" key="1">
    <source>
        <dbReference type="EMBL" id="SIO10006.1"/>
    </source>
</evidence>
<proteinExistence type="predicted"/>
<dbReference type="PROSITE" id="PS51257">
    <property type="entry name" value="PROKAR_LIPOPROTEIN"/>
    <property type="match status" value="1"/>
</dbReference>
<organism evidence="1 2">
    <name type="scientific">Nitrosomonas cryotolerans ATCC 49181</name>
    <dbReference type="NCBI Taxonomy" id="1131553"/>
    <lineage>
        <taxon>Bacteria</taxon>
        <taxon>Pseudomonadati</taxon>
        <taxon>Pseudomonadota</taxon>
        <taxon>Betaproteobacteria</taxon>
        <taxon>Nitrosomonadales</taxon>
        <taxon>Nitrosomonadaceae</taxon>
        <taxon>Nitrosomonas</taxon>
    </lineage>
</organism>